<sequence>MRTMYRPAVWSLMMSLGVCAMGIAHAQAPAPNNAPPAAGPAAAGCGRVSVFDVAPRNQNLFRARLISIDGTLPGPARSRSFRLPAGPHVLEVAELIDTNQFDDVELKQRDQRSGAYKKVTLDVKPDTTYLLGAQLIDAHRNEILSGAYWEPVIYSESKVPCQ</sequence>
<feature type="chain" id="PRO_5045133196" description="DUF2846 domain-containing protein" evidence="1">
    <location>
        <begin position="27"/>
        <end position="162"/>
    </location>
</feature>
<keyword evidence="1" id="KW-0732">Signal</keyword>
<accession>A0ABT6XD49</accession>
<dbReference type="RefSeq" id="WP_283211551.1">
    <property type="nucleotide sequence ID" value="NZ_JASGBI010000001.1"/>
</dbReference>
<keyword evidence="3" id="KW-1185">Reference proteome</keyword>
<evidence type="ECO:0008006" key="4">
    <source>
        <dbReference type="Google" id="ProtNLM"/>
    </source>
</evidence>
<gene>
    <name evidence="2" type="ORF">QLQ15_03965</name>
</gene>
<protein>
    <recommendedName>
        <fullName evidence="4">DUF2846 domain-containing protein</fullName>
    </recommendedName>
</protein>
<dbReference type="Proteomes" id="UP001321580">
    <property type="component" value="Unassembled WGS sequence"/>
</dbReference>
<name>A0ABT6XD49_9GAMM</name>
<evidence type="ECO:0000313" key="3">
    <source>
        <dbReference type="Proteomes" id="UP001321580"/>
    </source>
</evidence>
<reference evidence="2 3" key="1">
    <citation type="submission" date="2023-05" db="EMBL/GenBank/DDBJ databases">
        <title>Lysobacter sp. strain LF1 Genome sequencing and assembly.</title>
        <authorList>
            <person name="Jung Y."/>
        </authorList>
    </citation>
    <scope>NUCLEOTIDE SEQUENCE [LARGE SCALE GENOMIC DNA]</scope>
    <source>
        <strain evidence="2 3">LF1</strain>
    </source>
</reference>
<organism evidence="2 3">
    <name type="scientific">Lysobacter stagni</name>
    <dbReference type="NCBI Taxonomy" id="3045172"/>
    <lineage>
        <taxon>Bacteria</taxon>
        <taxon>Pseudomonadati</taxon>
        <taxon>Pseudomonadota</taxon>
        <taxon>Gammaproteobacteria</taxon>
        <taxon>Lysobacterales</taxon>
        <taxon>Lysobacteraceae</taxon>
        <taxon>Lysobacter</taxon>
    </lineage>
</organism>
<feature type="signal peptide" evidence="1">
    <location>
        <begin position="1"/>
        <end position="26"/>
    </location>
</feature>
<evidence type="ECO:0000256" key="1">
    <source>
        <dbReference type="SAM" id="SignalP"/>
    </source>
</evidence>
<evidence type="ECO:0000313" key="2">
    <source>
        <dbReference type="EMBL" id="MDI9238062.1"/>
    </source>
</evidence>
<dbReference type="EMBL" id="JASGBI010000001">
    <property type="protein sequence ID" value="MDI9238062.1"/>
    <property type="molecule type" value="Genomic_DNA"/>
</dbReference>
<comment type="caution">
    <text evidence="2">The sequence shown here is derived from an EMBL/GenBank/DDBJ whole genome shotgun (WGS) entry which is preliminary data.</text>
</comment>
<proteinExistence type="predicted"/>